<organism evidence="2 3">
    <name type="scientific">Dreissena polymorpha</name>
    <name type="common">Zebra mussel</name>
    <name type="synonym">Mytilus polymorpha</name>
    <dbReference type="NCBI Taxonomy" id="45954"/>
    <lineage>
        <taxon>Eukaryota</taxon>
        <taxon>Metazoa</taxon>
        <taxon>Spiralia</taxon>
        <taxon>Lophotrochozoa</taxon>
        <taxon>Mollusca</taxon>
        <taxon>Bivalvia</taxon>
        <taxon>Autobranchia</taxon>
        <taxon>Heteroconchia</taxon>
        <taxon>Euheterodonta</taxon>
        <taxon>Imparidentia</taxon>
        <taxon>Neoheterodontei</taxon>
        <taxon>Myida</taxon>
        <taxon>Dreissenoidea</taxon>
        <taxon>Dreissenidae</taxon>
        <taxon>Dreissena</taxon>
    </lineage>
</organism>
<comment type="caution">
    <text evidence="2">The sequence shown here is derived from an EMBL/GenBank/DDBJ whole genome shotgun (WGS) entry which is preliminary data.</text>
</comment>
<evidence type="ECO:0000256" key="1">
    <source>
        <dbReference type="SAM" id="MobiDB-lite"/>
    </source>
</evidence>
<evidence type="ECO:0000313" key="3">
    <source>
        <dbReference type="Proteomes" id="UP000828390"/>
    </source>
</evidence>
<dbReference type="Proteomes" id="UP000828390">
    <property type="component" value="Unassembled WGS sequence"/>
</dbReference>
<dbReference type="AlphaFoldDB" id="A0A9D4ETD7"/>
<keyword evidence="3" id="KW-1185">Reference proteome</keyword>
<evidence type="ECO:0000313" key="2">
    <source>
        <dbReference type="EMBL" id="KAH3784151.1"/>
    </source>
</evidence>
<gene>
    <name evidence="2" type="ORF">DPMN_162103</name>
</gene>
<reference evidence="2" key="1">
    <citation type="journal article" date="2019" name="bioRxiv">
        <title>The Genome of the Zebra Mussel, Dreissena polymorpha: A Resource for Invasive Species Research.</title>
        <authorList>
            <person name="McCartney M.A."/>
            <person name="Auch B."/>
            <person name="Kono T."/>
            <person name="Mallez S."/>
            <person name="Zhang Y."/>
            <person name="Obille A."/>
            <person name="Becker A."/>
            <person name="Abrahante J.E."/>
            <person name="Garbe J."/>
            <person name="Badalamenti J.P."/>
            <person name="Herman A."/>
            <person name="Mangelson H."/>
            <person name="Liachko I."/>
            <person name="Sullivan S."/>
            <person name="Sone E.D."/>
            <person name="Koren S."/>
            <person name="Silverstein K.A.T."/>
            <person name="Beckman K.B."/>
            <person name="Gohl D.M."/>
        </authorList>
    </citation>
    <scope>NUCLEOTIDE SEQUENCE</scope>
    <source>
        <strain evidence="2">Duluth1</strain>
        <tissue evidence="2">Whole animal</tissue>
    </source>
</reference>
<proteinExistence type="predicted"/>
<name>A0A9D4ETD7_DREPO</name>
<dbReference type="EMBL" id="JAIWYP010000008">
    <property type="protein sequence ID" value="KAH3784151.1"/>
    <property type="molecule type" value="Genomic_DNA"/>
</dbReference>
<sequence length="64" mass="6936">MPYRGGVRHRESASKPAKADGVDQPGLPRSAMLPKPSRVPGDLHPTDSTRGSMAWITPNLENRS</sequence>
<feature type="compositionally biased region" description="Basic and acidic residues" evidence="1">
    <location>
        <begin position="8"/>
        <end position="21"/>
    </location>
</feature>
<accession>A0A9D4ETD7</accession>
<feature type="region of interest" description="Disordered" evidence="1">
    <location>
        <begin position="1"/>
        <end position="64"/>
    </location>
</feature>
<protein>
    <submittedName>
        <fullName evidence="2">Uncharacterized protein</fullName>
    </submittedName>
</protein>
<reference evidence="2" key="2">
    <citation type="submission" date="2020-11" db="EMBL/GenBank/DDBJ databases">
        <authorList>
            <person name="McCartney M.A."/>
            <person name="Auch B."/>
            <person name="Kono T."/>
            <person name="Mallez S."/>
            <person name="Becker A."/>
            <person name="Gohl D.M."/>
            <person name="Silverstein K.A.T."/>
            <person name="Koren S."/>
            <person name="Bechman K.B."/>
            <person name="Herman A."/>
            <person name="Abrahante J.E."/>
            <person name="Garbe J."/>
        </authorList>
    </citation>
    <scope>NUCLEOTIDE SEQUENCE</scope>
    <source>
        <strain evidence="2">Duluth1</strain>
        <tissue evidence="2">Whole animal</tissue>
    </source>
</reference>